<dbReference type="InterPro" id="IPR029058">
    <property type="entry name" value="AB_hydrolase_fold"/>
</dbReference>
<dbReference type="PANTHER" id="PTHR43798:SF33">
    <property type="entry name" value="HYDROLASE, PUTATIVE (AFU_ORTHOLOGUE AFUA_2G14860)-RELATED"/>
    <property type="match status" value="1"/>
</dbReference>
<keyword evidence="3" id="KW-1185">Reference proteome</keyword>
<dbReference type="Gene3D" id="3.40.50.1820">
    <property type="entry name" value="alpha/beta hydrolase"/>
    <property type="match status" value="1"/>
</dbReference>
<dbReference type="InterPro" id="IPR000073">
    <property type="entry name" value="AB_hydrolase_1"/>
</dbReference>
<keyword evidence="2" id="KW-0378">Hydrolase</keyword>
<reference evidence="3" key="1">
    <citation type="journal article" date="2019" name="Int. J. Syst. Evol. Microbiol.">
        <title>The Global Catalogue of Microorganisms (GCM) 10K type strain sequencing project: providing services to taxonomists for standard genome sequencing and annotation.</title>
        <authorList>
            <consortium name="The Broad Institute Genomics Platform"/>
            <consortium name="The Broad Institute Genome Sequencing Center for Infectious Disease"/>
            <person name="Wu L."/>
            <person name="Ma J."/>
        </authorList>
    </citation>
    <scope>NUCLEOTIDE SEQUENCE [LARGE SCALE GENOMIC DNA]</scope>
    <source>
        <strain evidence="3">JCM 31319</strain>
    </source>
</reference>
<comment type="caution">
    <text evidence="2">The sequence shown here is derived from an EMBL/GenBank/DDBJ whole genome shotgun (WGS) entry which is preliminary data.</text>
</comment>
<dbReference type="SUPFAM" id="SSF53474">
    <property type="entry name" value="alpha/beta-Hydrolases"/>
    <property type="match status" value="1"/>
</dbReference>
<name>A0ABW3SIU5_9BACT</name>
<organism evidence="2 3">
    <name type="scientific">Pontibacter rugosus</name>
    <dbReference type="NCBI Taxonomy" id="1745966"/>
    <lineage>
        <taxon>Bacteria</taxon>
        <taxon>Pseudomonadati</taxon>
        <taxon>Bacteroidota</taxon>
        <taxon>Cytophagia</taxon>
        <taxon>Cytophagales</taxon>
        <taxon>Hymenobacteraceae</taxon>
        <taxon>Pontibacter</taxon>
    </lineage>
</organism>
<dbReference type="PANTHER" id="PTHR43798">
    <property type="entry name" value="MONOACYLGLYCEROL LIPASE"/>
    <property type="match status" value="1"/>
</dbReference>
<evidence type="ECO:0000259" key="1">
    <source>
        <dbReference type="Pfam" id="PF00561"/>
    </source>
</evidence>
<proteinExistence type="predicted"/>
<dbReference type="Pfam" id="PF00561">
    <property type="entry name" value="Abhydrolase_1"/>
    <property type="match status" value="1"/>
</dbReference>
<dbReference type="InterPro" id="IPR050266">
    <property type="entry name" value="AB_hydrolase_sf"/>
</dbReference>
<dbReference type="PRINTS" id="PR00111">
    <property type="entry name" value="ABHYDROLASE"/>
</dbReference>
<feature type="domain" description="AB hydrolase-1" evidence="1">
    <location>
        <begin position="11"/>
        <end position="96"/>
    </location>
</feature>
<dbReference type="GO" id="GO:0016787">
    <property type="term" value="F:hydrolase activity"/>
    <property type="evidence" value="ECO:0007669"/>
    <property type="project" value="UniProtKB-KW"/>
</dbReference>
<sequence>MTYTDAGSGDVLVFLHGFCESKQVWAEFTQPLQQKFRIIALDLPGFGENTENVSSYTMESMADYVKQQLEALNVRRFILVGHSMGGYVSMAFAAKYGYMLNGLCMFQSTAFADTDEKKDQRSKSIEYVERHGLPNFINPFVEPLFYRENRQRLVQEIEMMKAIGRATPQASVTGALAAMRNRPDRAEVLQQLKCPVLFIFGKDDGAVPLEKALEQCHLPANSMVYFMEKTGHMAMFERTYETRKALEKFAETIYG</sequence>
<evidence type="ECO:0000313" key="2">
    <source>
        <dbReference type="EMBL" id="MFD1184749.1"/>
    </source>
</evidence>
<dbReference type="Proteomes" id="UP001597094">
    <property type="component" value="Unassembled WGS sequence"/>
</dbReference>
<accession>A0ABW3SIU5</accession>
<protein>
    <submittedName>
        <fullName evidence="2">Alpha/beta fold hydrolase</fullName>
    </submittedName>
</protein>
<dbReference type="EMBL" id="JBHTLD010000004">
    <property type="protein sequence ID" value="MFD1184749.1"/>
    <property type="molecule type" value="Genomic_DNA"/>
</dbReference>
<evidence type="ECO:0000313" key="3">
    <source>
        <dbReference type="Proteomes" id="UP001597094"/>
    </source>
</evidence>
<gene>
    <name evidence="2" type="ORF">ACFQ2O_00930</name>
</gene>
<dbReference type="RefSeq" id="WP_377522159.1">
    <property type="nucleotide sequence ID" value="NZ_JBHTLD010000004.1"/>
</dbReference>